<accession>A0A2T9YHG7</accession>
<keyword evidence="1" id="KW-0732">Signal</keyword>
<organism evidence="2 3">
    <name type="scientific">Smittium simulii</name>
    <dbReference type="NCBI Taxonomy" id="133385"/>
    <lineage>
        <taxon>Eukaryota</taxon>
        <taxon>Fungi</taxon>
        <taxon>Fungi incertae sedis</taxon>
        <taxon>Zoopagomycota</taxon>
        <taxon>Kickxellomycotina</taxon>
        <taxon>Harpellomycetes</taxon>
        <taxon>Harpellales</taxon>
        <taxon>Legeriomycetaceae</taxon>
        <taxon>Smittium</taxon>
    </lineage>
</organism>
<name>A0A2T9YHG7_9FUNG</name>
<feature type="signal peptide" evidence="1">
    <location>
        <begin position="1"/>
        <end position="23"/>
    </location>
</feature>
<dbReference type="AlphaFoldDB" id="A0A2T9YHG7"/>
<feature type="chain" id="PRO_5015787615" evidence="1">
    <location>
        <begin position="24"/>
        <end position="118"/>
    </location>
</feature>
<dbReference type="Proteomes" id="UP000245383">
    <property type="component" value="Unassembled WGS sequence"/>
</dbReference>
<dbReference type="GO" id="GO:0005615">
    <property type="term" value="C:extracellular space"/>
    <property type="evidence" value="ECO:0007669"/>
    <property type="project" value="TreeGrafter"/>
</dbReference>
<comment type="caution">
    <text evidence="2">The sequence shown here is derived from an EMBL/GenBank/DDBJ whole genome shotgun (WGS) entry which is preliminary data.</text>
</comment>
<dbReference type="OrthoDB" id="5317514at2759"/>
<dbReference type="PANTHER" id="PTHR23221">
    <property type="entry name" value="GLYCOSYLPHOSPHATIDYLINOSITOL PHOSPHOLIPASE D"/>
    <property type="match status" value="1"/>
</dbReference>
<reference evidence="2 3" key="1">
    <citation type="journal article" date="2018" name="MBio">
        <title>Comparative Genomics Reveals the Core Gene Toolbox for the Fungus-Insect Symbiosis.</title>
        <authorList>
            <person name="Wang Y."/>
            <person name="Stata M."/>
            <person name="Wang W."/>
            <person name="Stajich J.E."/>
            <person name="White M.M."/>
            <person name="Moncalvo J.M."/>
        </authorList>
    </citation>
    <scope>NUCLEOTIDE SEQUENCE [LARGE SCALE GENOMIC DNA]</scope>
    <source>
        <strain evidence="2 3">SWE-8-4</strain>
    </source>
</reference>
<gene>
    <name evidence="2" type="ORF">BB561_004236</name>
</gene>
<evidence type="ECO:0000256" key="1">
    <source>
        <dbReference type="SAM" id="SignalP"/>
    </source>
</evidence>
<dbReference type="GO" id="GO:0004621">
    <property type="term" value="F:glycosylphosphatidylinositol phospholipase D activity"/>
    <property type="evidence" value="ECO:0007669"/>
    <property type="project" value="TreeGrafter"/>
</dbReference>
<dbReference type="PANTHER" id="PTHR23221:SF7">
    <property type="entry name" value="PHOSPHATIDYLINOSITOL-GLYCAN-SPECIFIC PHOSPHOLIPASE D"/>
    <property type="match status" value="1"/>
</dbReference>
<protein>
    <submittedName>
        <fullName evidence="2">Uncharacterized protein</fullName>
    </submittedName>
</protein>
<sequence length="118" mass="13329">MLLLFIKIFLYSIALRNLKLCYGCGGAVHNEVAERARLLLSSHKISENNDQISFYNKILADNISSLQAGSAFPDWGYGCFGFDQEAEVSHWTPFLVACIQHLKAKYPTPYDENAKVRL</sequence>
<dbReference type="GO" id="GO:0031012">
    <property type="term" value="C:extracellular matrix"/>
    <property type="evidence" value="ECO:0007669"/>
    <property type="project" value="TreeGrafter"/>
</dbReference>
<proteinExistence type="predicted"/>
<evidence type="ECO:0000313" key="3">
    <source>
        <dbReference type="Proteomes" id="UP000245383"/>
    </source>
</evidence>
<dbReference type="EMBL" id="MBFR01000187">
    <property type="protein sequence ID" value="PVU91749.1"/>
    <property type="molecule type" value="Genomic_DNA"/>
</dbReference>
<evidence type="ECO:0000313" key="2">
    <source>
        <dbReference type="EMBL" id="PVU91749.1"/>
    </source>
</evidence>
<keyword evidence="3" id="KW-1185">Reference proteome</keyword>
<dbReference type="STRING" id="133385.A0A2T9YHG7"/>